<gene>
    <name evidence="2" type="ORF">EII34_13740</name>
</gene>
<keyword evidence="1" id="KW-0472">Membrane</keyword>
<comment type="caution">
    <text evidence="2">The sequence shown here is derived from an EMBL/GenBank/DDBJ whole genome shotgun (WGS) entry which is preliminary data.</text>
</comment>
<dbReference type="EMBL" id="RQZG01000019">
    <property type="protein sequence ID" value="RRD03466.1"/>
    <property type="molecule type" value="Genomic_DNA"/>
</dbReference>
<dbReference type="RefSeq" id="WP_124845743.1">
    <property type="nucleotide sequence ID" value="NZ_RQZG01000019.1"/>
</dbReference>
<dbReference type="Proteomes" id="UP000280819">
    <property type="component" value="Unassembled WGS sequence"/>
</dbReference>
<reference evidence="2 3" key="1">
    <citation type="submission" date="2018-11" db="EMBL/GenBank/DDBJ databases">
        <title>Genomes From Bacteria Associated with the Canine Oral Cavity: a Test Case for Automated Genome-Based Taxonomic Assignment.</title>
        <authorList>
            <person name="Coil D.A."/>
            <person name="Jospin G."/>
            <person name="Darling A.E."/>
            <person name="Wallis C."/>
            <person name="Davis I.J."/>
            <person name="Harris S."/>
            <person name="Eisen J.A."/>
            <person name="Holcombe L.J."/>
            <person name="O'Flynn C."/>
        </authorList>
    </citation>
    <scope>NUCLEOTIDE SEQUENCE [LARGE SCALE GENOMIC DNA]</scope>
    <source>
        <strain evidence="2 3">OH887_COT-365</strain>
    </source>
</reference>
<evidence type="ECO:0000256" key="1">
    <source>
        <dbReference type="SAM" id="Phobius"/>
    </source>
</evidence>
<evidence type="ECO:0000313" key="2">
    <source>
        <dbReference type="EMBL" id="RRD03466.1"/>
    </source>
</evidence>
<keyword evidence="1" id="KW-0812">Transmembrane</keyword>
<feature type="transmembrane region" description="Helical" evidence="1">
    <location>
        <begin position="12"/>
        <end position="30"/>
    </location>
</feature>
<organism evidence="2 3">
    <name type="scientific">Arachnia propionica</name>
    <dbReference type="NCBI Taxonomy" id="1750"/>
    <lineage>
        <taxon>Bacteria</taxon>
        <taxon>Bacillati</taxon>
        <taxon>Actinomycetota</taxon>
        <taxon>Actinomycetes</taxon>
        <taxon>Propionibacteriales</taxon>
        <taxon>Propionibacteriaceae</taxon>
        <taxon>Arachnia</taxon>
    </lineage>
</organism>
<proteinExistence type="predicted"/>
<dbReference type="AlphaFoldDB" id="A0A3P1T3R7"/>
<protein>
    <submittedName>
        <fullName evidence="2">Uncharacterized protein</fullName>
    </submittedName>
</protein>
<feature type="transmembrane region" description="Helical" evidence="1">
    <location>
        <begin position="51"/>
        <end position="70"/>
    </location>
</feature>
<keyword evidence="1" id="KW-1133">Transmembrane helix</keyword>
<sequence>MLEVEAVTPPVVAVGIFFFCLGLIHCRLAWKVYTEPVPRFVTSYSGWSSTSLALPYFAGFSLSMGLGAFKPILPDAVMTIAALVWLPSIVVSLLGSIIWFPRFLLPPWYRRALKAGVPRHDPYAMGAFKALPVEEQRAAVAKNRFS</sequence>
<dbReference type="OrthoDB" id="3736850at2"/>
<evidence type="ECO:0000313" key="3">
    <source>
        <dbReference type="Proteomes" id="UP000280819"/>
    </source>
</evidence>
<feature type="transmembrane region" description="Helical" evidence="1">
    <location>
        <begin position="76"/>
        <end position="100"/>
    </location>
</feature>
<accession>A0A3P1T3R7</accession>
<name>A0A3P1T3R7_9ACTN</name>